<keyword evidence="1" id="KW-0472">Membrane</keyword>
<feature type="transmembrane region" description="Helical" evidence="1">
    <location>
        <begin position="146"/>
        <end position="166"/>
    </location>
</feature>
<feature type="transmembrane region" description="Helical" evidence="1">
    <location>
        <begin position="45"/>
        <end position="67"/>
    </location>
</feature>
<feature type="transmembrane region" description="Helical" evidence="1">
    <location>
        <begin position="228"/>
        <end position="245"/>
    </location>
</feature>
<dbReference type="InParanoid" id="G0PAZ6"/>
<feature type="transmembrane region" description="Helical" evidence="1">
    <location>
        <begin position="88"/>
        <end position="110"/>
    </location>
</feature>
<sequence length="353" mass="40460">MIIGKYFGHIRSRGCRAQVHLLKLAILLIAYFCFGMLYSPLWLHYFALTTGSLVFIFPFGLGCGFLMNKFANLLDRLGDACKTKVLMVLMNFFNFTIGIPLLVLFSTGSIDIEEALFVMFIFILVTSIISLSLARNISNCHIRYNPLITIFAIYIQFVMIAFSYNAKMNLYGGWFLPLQQNVEHTIVATLYIIIFHWSLEDLIAICIGELYMGDRDRDRAPVMIRHTYFAISVLCLLAVFINIRIARQFRFIRLDCENKWKEITIIIETHIILFLLGACIMEFWFPEHINVVLLHLMFLIGFTPYSTDFYMASVSGSSTTYEALEDIELGVVEMGSANEESHGNPSEGDDNWI</sequence>
<gene>
    <name evidence="2" type="ORF">CAEBREN_03491</name>
</gene>
<proteinExistence type="predicted"/>
<keyword evidence="1" id="KW-0812">Transmembrane</keyword>
<protein>
    <submittedName>
        <fullName evidence="2">Uncharacterized protein</fullName>
    </submittedName>
</protein>
<name>G0PAZ6_CAEBE</name>
<keyword evidence="3" id="KW-1185">Reference proteome</keyword>
<evidence type="ECO:0000313" key="2">
    <source>
        <dbReference type="EMBL" id="EGT50051.1"/>
    </source>
</evidence>
<dbReference type="AlphaFoldDB" id="G0PAZ6"/>
<reference evidence="3" key="1">
    <citation type="submission" date="2011-07" db="EMBL/GenBank/DDBJ databases">
        <authorList>
            <consortium name="Caenorhabditis brenneri Sequencing and Analysis Consortium"/>
            <person name="Wilson R.K."/>
        </authorList>
    </citation>
    <scope>NUCLEOTIDE SEQUENCE [LARGE SCALE GENOMIC DNA]</scope>
    <source>
        <strain evidence="3">PB2801</strain>
    </source>
</reference>
<feature type="transmembrane region" description="Helical" evidence="1">
    <location>
        <begin position="292"/>
        <end position="312"/>
    </location>
</feature>
<feature type="transmembrane region" description="Helical" evidence="1">
    <location>
        <begin position="265"/>
        <end position="285"/>
    </location>
</feature>
<accession>G0PAZ6</accession>
<evidence type="ECO:0000313" key="3">
    <source>
        <dbReference type="Proteomes" id="UP000008068"/>
    </source>
</evidence>
<dbReference type="EMBL" id="GL380195">
    <property type="protein sequence ID" value="EGT50051.1"/>
    <property type="molecule type" value="Genomic_DNA"/>
</dbReference>
<feature type="transmembrane region" description="Helical" evidence="1">
    <location>
        <begin position="116"/>
        <end position="134"/>
    </location>
</feature>
<feature type="transmembrane region" description="Helical" evidence="1">
    <location>
        <begin position="21"/>
        <end position="39"/>
    </location>
</feature>
<dbReference type="HOGENOM" id="CLU_785791_0_0_1"/>
<organism evidence="3">
    <name type="scientific">Caenorhabditis brenneri</name>
    <name type="common">Nematode worm</name>
    <dbReference type="NCBI Taxonomy" id="135651"/>
    <lineage>
        <taxon>Eukaryota</taxon>
        <taxon>Metazoa</taxon>
        <taxon>Ecdysozoa</taxon>
        <taxon>Nematoda</taxon>
        <taxon>Chromadorea</taxon>
        <taxon>Rhabditida</taxon>
        <taxon>Rhabditina</taxon>
        <taxon>Rhabditomorpha</taxon>
        <taxon>Rhabditoidea</taxon>
        <taxon>Rhabditidae</taxon>
        <taxon>Peloderinae</taxon>
        <taxon>Caenorhabditis</taxon>
    </lineage>
</organism>
<evidence type="ECO:0000256" key="1">
    <source>
        <dbReference type="SAM" id="Phobius"/>
    </source>
</evidence>
<dbReference type="Proteomes" id="UP000008068">
    <property type="component" value="Unassembled WGS sequence"/>
</dbReference>
<feature type="transmembrane region" description="Helical" evidence="1">
    <location>
        <begin position="186"/>
        <end position="207"/>
    </location>
</feature>
<keyword evidence="1" id="KW-1133">Transmembrane helix</keyword>